<organism evidence="6 7">
    <name type="scientific">Podospora aff. communis PSN243</name>
    <dbReference type="NCBI Taxonomy" id="3040156"/>
    <lineage>
        <taxon>Eukaryota</taxon>
        <taxon>Fungi</taxon>
        <taxon>Dikarya</taxon>
        <taxon>Ascomycota</taxon>
        <taxon>Pezizomycotina</taxon>
        <taxon>Sordariomycetes</taxon>
        <taxon>Sordariomycetidae</taxon>
        <taxon>Sordariales</taxon>
        <taxon>Podosporaceae</taxon>
        <taxon>Podospora</taxon>
    </lineage>
</organism>
<evidence type="ECO:0000313" key="7">
    <source>
        <dbReference type="Proteomes" id="UP001321760"/>
    </source>
</evidence>
<keyword evidence="1" id="KW-0147">Chitin-binding</keyword>
<evidence type="ECO:0000313" key="6">
    <source>
        <dbReference type="EMBL" id="KAK4442512.1"/>
    </source>
</evidence>
<dbReference type="GO" id="GO:0008061">
    <property type="term" value="F:chitin binding"/>
    <property type="evidence" value="ECO:0007669"/>
    <property type="project" value="UniProtKB-KW"/>
</dbReference>
<reference evidence="6" key="1">
    <citation type="journal article" date="2023" name="Mol. Phylogenet. Evol.">
        <title>Genome-scale phylogeny and comparative genomics of the fungal order Sordariales.</title>
        <authorList>
            <person name="Hensen N."/>
            <person name="Bonometti L."/>
            <person name="Westerberg I."/>
            <person name="Brannstrom I.O."/>
            <person name="Guillou S."/>
            <person name="Cros-Aarteil S."/>
            <person name="Calhoun S."/>
            <person name="Haridas S."/>
            <person name="Kuo A."/>
            <person name="Mondo S."/>
            <person name="Pangilinan J."/>
            <person name="Riley R."/>
            <person name="LaButti K."/>
            <person name="Andreopoulos B."/>
            <person name="Lipzen A."/>
            <person name="Chen C."/>
            <person name="Yan M."/>
            <person name="Daum C."/>
            <person name="Ng V."/>
            <person name="Clum A."/>
            <person name="Steindorff A."/>
            <person name="Ohm R.A."/>
            <person name="Martin F."/>
            <person name="Silar P."/>
            <person name="Natvig D.O."/>
            <person name="Lalanne C."/>
            <person name="Gautier V."/>
            <person name="Ament-Velasquez S.L."/>
            <person name="Kruys A."/>
            <person name="Hutchinson M.I."/>
            <person name="Powell A.J."/>
            <person name="Barry K."/>
            <person name="Miller A.N."/>
            <person name="Grigoriev I.V."/>
            <person name="Debuchy R."/>
            <person name="Gladieux P."/>
            <person name="Hiltunen Thoren M."/>
            <person name="Johannesson H."/>
        </authorList>
    </citation>
    <scope>NUCLEOTIDE SEQUENCE</scope>
    <source>
        <strain evidence="6">PSN243</strain>
    </source>
</reference>
<keyword evidence="2" id="KW-0843">Virulence</keyword>
<dbReference type="InterPro" id="IPR036779">
    <property type="entry name" value="LysM_dom_sf"/>
</dbReference>
<comment type="caution">
    <text evidence="6">The sequence shown here is derived from an EMBL/GenBank/DDBJ whole genome shotgun (WGS) entry which is preliminary data.</text>
</comment>
<keyword evidence="7" id="KW-1185">Reference proteome</keyword>
<dbReference type="PANTHER" id="PTHR34997">
    <property type="entry name" value="AM15"/>
    <property type="match status" value="1"/>
</dbReference>
<dbReference type="InterPro" id="IPR052210">
    <property type="entry name" value="LysM1-like"/>
</dbReference>
<dbReference type="SMART" id="SM00257">
    <property type="entry name" value="LysM"/>
    <property type="match status" value="2"/>
</dbReference>
<reference evidence="6" key="2">
    <citation type="submission" date="2023-05" db="EMBL/GenBank/DDBJ databases">
        <authorList>
            <consortium name="Lawrence Berkeley National Laboratory"/>
            <person name="Steindorff A."/>
            <person name="Hensen N."/>
            <person name="Bonometti L."/>
            <person name="Westerberg I."/>
            <person name="Brannstrom I.O."/>
            <person name="Guillou S."/>
            <person name="Cros-Aarteil S."/>
            <person name="Calhoun S."/>
            <person name="Haridas S."/>
            <person name="Kuo A."/>
            <person name="Mondo S."/>
            <person name="Pangilinan J."/>
            <person name="Riley R."/>
            <person name="Labutti K."/>
            <person name="Andreopoulos B."/>
            <person name="Lipzen A."/>
            <person name="Chen C."/>
            <person name="Yanf M."/>
            <person name="Daum C."/>
            <person name="Ng V."/>
            <person name="Clum A."/>
            <person name="Ohm R."/>
            <person name="Martin F."/>
            <person name="Silar P."/>
            <person name="Natvig D."/>
            <person name="Lalanne C."/>
            <person name="Gautier V."/>
            <person name="Ament-Velasquez S.L."/>
            <person name="Kruys A."/>
            <person name="Hutchinson M.I."/>
            <person name="Powell A.J."/>
            <person name="Barry K."/>
            <person name="Miller A.N."/>
            <person name="Grigoriev I.V."/>
            <person name="Debuchy R."/>
            <person name="Gladieux P."/>
            <person name="Thoren M.H."/>
            <person name="Johannesson H."/>
        </authorList>
    </citation>
    <scope>NUCLEOTIDE SEQUENCE</scope>
    <source>
        <strain evidence="6">PSN243</strain>
    </source>
</reference>
<dbReference type="Proteomes" id="UP001321760">
    <property type="component" value="Unassembled WGS sequence"/>
</dbReference>
<protein>
    <recommendedName>
        <fullName evidence="5">LysM domain-containing protein</fullName>
    </recommendedName>
</protein>
<dbReference type="SUPFAM" id="SSF54106">
    <property type="entry name" value="LysM domain"/>
    <property type="match status" value="1"/>
</dbReference>
<gene>
    <name evidence="6" type="ORF">QBC34DRAFT_444120</name>
</gene>
<feature type="chain" id="PRO_5043676030" description="LysM domain-containing protein" evidence="4">
    <location>
        <begin position="19"/>
        <end position="442"/>
    </location>
</feature>
<name>A0AAV9G431_9PEZI</name>
<feature type="domain" description="LysM" evidence="5">
    <location>
        <begin position="267"/>
        <end position="317"/>
    </location>
</feature>
<comment type="similarity">
    <text evidence="3">Belongs to the secreted LysM effector family.</text>
</comment>
<dbReference type="EMBL" id="MU866014">
    <property type="protein sequence ID" value="KAK4442512.1"/>
    <property type="molecule type" value="Genomic_DNA"/>
</dbReference>
<dbReference type="InterPro" id="IPR018392">
    <property type="entry name" value="LysM"/>
</dbReference>
<accession>A0AAV9G431</accession>
<dbReference type="CDD" id="cd00118">
    <property type="entry name" value="LysM"/>
    <property type="match status" value="2"/>
</dbReference>
<evidence type="ECO:0000259" key="5">
    <source>
        <dbReference type="SMART" id="SM00257"/>
    </source>
</evidence>
<feature type="domain" description="LysM" evidence="5">
    <location>
        <begin position="216"/>
        <end position="262"/>
    </location>
</feature>
<evidence type="ECO:0000256" key="2">
    <source>
        <dbReference type="ARBA" id="ARBA00023026"/>
    </source>
</evidence>
<dbReference type="PANTHER" id="PTHR34997:SF1">
    <property type="entry name" value="PEPTIDOGLYCAN-BINDING LYSIN DOMAIN"/>
    <property type="match status" value="1"/>
</dbReference>
<dbReference type="AlphaFoldDB" id="A0AAV9G431"/>
<proteinExistence type="inferred from homology"/>
<dbReference type="Pfam" id="PF01476">
    <property type="entry name" value="LysM"/>
    <property type="match status" value="2"/>
</dbReference>
<sequence>MNLRAFIFILALTSGASCVKFFNSTSELPANMTSECKDALTADIACTRLITPSDALSRLEHNTTHLADHCSSTCLDSLAAWSADVTTCCGDTPHDFGFSTLLGGQPVLRSAPDLAASLLWARNLTCLRDRNTSSFCSPSLTNGTFAPCADCTLQYLSTLLSSWYGSARAPDREDFETHVNSTCCLPLDAYPILNWTSPSLPPAPEQPNITCFSGCLYTVSEGDTCASIARSQGVAYDRFVYQNGLDWECRHPLTPGTELCIGRSCTLYEVQEGDTCASVLESCGGNFTLTELIAWNPAIHGNCDNLGWLKGKDICVSPPGAAGGNYEVNTTVGWGVEWTTPGWGEWGAAPTAGEDWVDVVATTTGAAVPMVTMLWNATAERVVARMVEENCPVGEEVWEGGRLSRECRRLLAPYCDPHPDAPMPPRPERGFPMECVSGTAGR</sequence>
<evidence type="ECO:0000256" key="3">
    <source>
        <dbReference type="ARBA" id="ARBA00044955"/>
    </source>
</evidence>
<dbReference type="Gene3D" id="3.10.350.10">
    <property type="entry name" value="LysM domain"/>
    <property type="match status" value="2"/>
</dbReference>
<evidence type="ECO:0000256" key="1">
    <source>
        <dbReference type="ARBA" id="ARBA00022669"/>
    </source>
</evidence>
<keyword evidence="4" id="KW-0732">Signal</keyword>
<feature type="signal peptide" evidence="4">
    <location>
        <begin position="1"/>
        <end position="18"/>
    </location>
</feature>
<evidence type="ECO:0000256" key="4">
    <source>
        <dbReference type="SAM" id="SignalP"/>
    </source>
</evidence>